<dbReference type="Proteomes" id="UP000011747">
    <property type="component" value="Unassembled WGS sequence"/>
</dbReference>
<reference evidence="1 2" key="1">
    <citation type="submission" date="2011-09" db="EMBL/GenBank/DDBJ databases">
        <title>The Genome Sequence of Bacillus smithii 7_3_47FAA.</title>
        <authorList>
            <consortium name="The Broad Institute Genome Sequencing Platform"/>
            <person name="Earl A."/>
            <person name="Ward D."/>
            <person name="Feldgarden M."/>
            <person name="Gevers D."/>
            <person name="Daigneault M."/>
            <person name="Strauss J."/>
            <person name="Allen-Vercoe E."/>
            <person name="Young S.K."/>
            <person name="Zeng Q."/>
            <person name="Gargeya S."/>
            <person name="Fitzgerald M."/>
            <person name="Haas B."/>
            <person name="Abouelleil A."/>
            <person name="Alvarado L."/>
            <person name="Arachchi H.M."/>
            <person name="Berlin A."/>
            <person name="Brown A."/>
            <person name="Chapman S.B."/>
            <person name="Chen Z."/>
            <person name="Dunbar C."/>
            <person name="Freedman E."/>
            <person name="Gearin G."/>
            <person name="Goldberg J."/>
            <person name="Griggs A."/>
            <person name="Gujja S."/>
            <person name="Heiman D."/>
            <person name="Howarth C."/>
            <person name="Larson L."/>
            <person name="Lui A."/>
            <person name="MacDonald P.J.P."/>
            <person name="Montmayeur A."/>
            <person name="Murphy C."/>
            <person name="Neiman D."/>
            <person name="Pearson M."/>
            <person name="Priest M."/>
            <person name="Roberts A."/>
            <person name="Saif S."/>
            <person name="Shea T."/>
            <person name="Shenoy N."/>
            <person name="Sisk P."/>
            <person name="Stolte C."/>
            <person name="Sykes S."/>
            <person name="Wortman J."/>
            <person name="Nusbaum C."/>
            <person name="Birren B."/>
        </authorList>
    </citation>
    <scope>NUCLEOTIDE SEQUENCE [LARGE SCALE GENOMIC DNA]</scope>
    <source>
        <strain evidence="1 2">7_3_47FAA</strain>
    </source>
</reference>
<evidence type="ECO:0000313" key="1">
    <source>
        <dbReference type="EMBL" id="EHL73652.1"/>
    </source>
</evidence>
<sequence>MKWIGAILILGSACWFGFEQAKQLADRTKQLKMMIAALQSLEAEIMYGHTPLHEAARKIGHQFGFPVSQLFLTFAETILSTEISVDEAWKNSLHFIRNKAAFKRPEYEIIEQFGGSLGKHDLLTQQKHILLTLAHLQREEEEARENQKKYEKMYKSLSILVGLLLVLLLF</sequence>
<gene>
    <name evidence="1" type="ORF">HMPREF1015_00228</name>
</gene>
<comment type="caution">
    <text evidence="1">The sequence shown here is derived from an EMBL/GenBank/DDBJ whole genome shotgun (WGS) entry which is preliminary data.</text>
</comment>
<dbReference type="HOGENOM" id="CLU_120887_1_1_9"/>
<dbReference type="PATRIC" id="fig|665952.3.peg.3112"/>
<organism evidence="1 2">
    <name type="scientific">Bacillus smithii 7_3_47FAA</name>
    <dbReference type="NCBI Taxonomy" id="665952"/>
    <lineage>
        <taxon>Bacteria</taxon>
        <taxon>Bacillati</taxon>
        <taxon>Bacillota</taxon>
        <taxon>Bacilli</taxon>
        <taxon>Bacillales</taxon>
        <taxon>Bacillaceae</taxon>
        <taxon>Bacillus</taxon>
    </lineage>
</organism>
<protein>
    <submittedName>
        <fullName evidence="1">Stage III sporulation protein AB</fullName>
    </submittedName>
</protein>
<keyword evidence="2" id="KW-1185">Reference proteome</keyword>
<accession>G9QPL1</accession>
<evidence type="ECO:0000313" key="2">
    <source>
        <dbReference type="Proteomes" id="UP000011747"/>
    </source>
</evidence>
<dbReference type="RefSeq" id="WP_003355305.1">
    <property type="nucleotide sequence ID" value="NZ_JH414764.1"/>
</dbReference>
<dbReference type="GeneID" id="87582246"/>
<dbReference type="Pfam" id="PF09548">
    <property type="entry name" value="Spore_III_AB"/>
    <property type="match status" value="1"/>
</dbReference>
<dbReference type="AlphaFoldDB" id="G9QPL1"/>
<name>G9QPL1_9BACI</name>
<dbReference type="InterPro" id="IPR014198">
    <property type="entry name" value="Spore_III_AB"/>
</dbReference>
<proteinExistence type="predicted"/>
<dbReference type="NCBIfam" id="TIGR02833">
    <property type="entry name" value="spore_III_AB"/>
    <property type="match status" value="1"/>
</dbReference>
<dbReference type="EMBL" id="ACWF01000156">
    <property type="protein sequence ID" value="EHL73652.1"/>
    <property type="molecule type" value="Genomic_DNA"/>
</dbReference>
<dbReference type="PIRSF" id="PIRSF021435">
    <property type="entry name" value="SpoIIIAB"/>
    <property type="match status" value="1"/>
</dbReference>